<dbReference type="Proteomes" id="UP001321477">
    <property type="component" value="Chromosome"/>
</dbReference>
<feature type="compositionally biased region" description="Basic and acidic residues" evidence="1">
    <location>
        <begin position="44"/>
        <end position="54"/>
    </location>
</feature>
<evidence type="ECO:0000313" key="2">
    <source>
        <dbReference type="EMBL" id="BDZ55386.1"/>
    </source>
</evidence>
<proteinExistence type="predicted"/>
<keyword evidence="3" id="KW-1185">Reference proteome</keyword>
<gene>
    <name evidence="2" type="ORF">GCM10025870_24590</name>
</gene>
<organism evidence="2 3">
    <name type="scientific">Agromyces marinus</name>
    <dbReference type="NCBI Taxonomy" id="1389020"/>
    <lineage>
        <taxon>Bacteria</taxon>
        <taxon>Bacillati</taxon>
        <taxon>Actinomycetota</taxon>
        <taxon>Actinomycetes</taxon>
        <taxon>Micrococcales</taxon>
        <taxon>Microbacteriaceae</taxon>
        <taxon>Agromyces</taxon>
    </lineage>
</organism>
<dbReference type="EMBL" id="AP027734">
    <property type="protein sequence ID" value="BDZ55386.1"/>
    <property type="molecule type" value="Genomic_DNA"/>
</dbReference>
<feature type="region of interest" description="Disordered" evidence="1">
    <location>
        <begin position="15"/>
        <end position="54"/>
    </location>
</feature>
<evidence type="ECO:0000313" key="3">
    <source>
        <dbReference type="Proteomes" id="UP001321477"/>
    </source>
</evidence>
<sequence length="54" mass="5488">MVALAAAGVAFLVIRRRDDDDGPDDAGSPDSAGPEDQATATGASDERPESARTD</sequence>
<evidence type="ECO:0000256" key="1">
    <source>
        <dbReference type="SAM" id="MobiDB-lite"/>
    </source>
</evidence>
<name>A0ABM8H3K7_9MICO</name>
<evidence type="ECO:0008006" key="4">
    <source>
        <dbReference type="Google" id="ProtNLM"/>
    </source>
</evidence>
<reference evidence="3" key="1">
    <citation type="journal article" date="2019" name="Int. J. Syst. Evol. Microbiol.">
        <title>The Global Catalogue of Microorganisms (GCM) 10K type strain sequencing project: providing services to taxonomists for standard genome sequencing and annotation.</title>
        <authorList>
            <consortium name="The Broad Institute Genomics Platform"/>
            <consortium name="The Broad Institute Genome Sequencing Center for Infectious Disease"/>
            <person name="Wu L."/>
            <person name="Ma J."/>
        </authorList>
    </citation>
    <scope>NUCLEOTIDE SEQUENCE [LARGE SCALE GENOMIC DNA]</scope>
    <source>
        <strain evidence="3">NBRC 109019</strain>
    </source>
</reference>
<accession>A0ABM8H3K7</accession>
<feature type="compositionally biased region" description="Low complexity" evidence="1">
    <location>
        <begin position="25"/>
        <end position="34"/>
    </location>
</feature>
<protein>
    <recommendedName>
        <fullName evidence="4">LPXTG cell wall anchor domain-containing protein</fullName>
    </recommendedName>
</protein>